<gene>
    <name evidence="13" type="ORF">H0E84_08850</name>
</gene>
<feature type="disulfide bond" evidence="9">
    <location>
        <begin position="209"/>
        <end position="229"/>
    </location>
</feature>
<feature type="domain" description="Peptidase S1" evidence="11">
    <location>
        <begin position="222"/>
        <end position="384"/>
    </location>
</feature>
<keyword evidence="4" id="KW-0378">Hydrolase</keyword>
<protein>
    <submittedName>
        <fullName evidence="13">S1 family peptidase</fullName>
    </submittedName>
</protein>
<dbReference type="RefSeq" id="WP_180678284.1">
    <property type="nucleotide sequence ID" value="NZ_JACCKA010000055.1"/>
</dbReference>
<evidence type="ECO:0000256" key="7">
    <source>
        <dbReference type="ARBA" id="ARBA00023157"/>
    </source>
</evidence>
<feature type="domain" description="Peptidase S1A alpha-lytic prodomain" evidence="12">
    <location>
        <begin position="112"/>
        <end position="172"/>
    </location>
</feature>
<dbReference type="Gene3D" id="2.40.10.10">
    <property type="entry name" value="Trypsin-like serine proteases"/>
    <property type="match status" value="2"/>
</dbReference>
<dbReference type="Pfam" id="PF02983">
    <property type="entry name" value="Pro_Al_protease"/>
    <property type="match status" value="1"/>
</dbReference>
<comment type="caution">
    <text evidence="13">The sequence shown here is derived from an EMBL/GenBank/DDBJ whole genome shotgun (WGS) entry which is preliminary data.</text>
</comment>
<dbReference type="PIRSF" id="PIRSF001134">
    <property type="entry name" value="Streptogrisin"/>
    <property type="match status" value="1"/>
</dbReference>
<evidence type="ECO:0000256" key="10">
    <source>
        <dbReference type="SAM" id="SignalP"/>
    </source>
</evidence>
<dbReference type="InterPro" id="IPR004236">
    <property type="entry name" value="Pept_S1_alpha_lytic"/>
</dbReference>
<dbReference type="InterPro" id="IPR001254">
    <property type="entry name" value="Trypsin_dom"/>
</dbReference>
<feature type="chain" id="PRO_5032435219" evidence="10">
    <location>
        <begin position="29"/>
        <end position="399"/>
    </location>
</feature>
<dbReference type="AlphaFoldDB" id="A0A853JCL7"/>
<dbReference type="InterPro" id="IPR009003">
    <property type="entry name" value="Peptidase_S1_PA"/>
</dbReference>
<dbReference type="EMBL" id="JACCKA010000055">
    <property type="protein sequence ID" value="NZA26494.1"/>
    <property type="molecule type" value="Genomic_DNA"/>
</dbReference>
<dbReference type="InterPro" id="IPR043504">
    <property type="entry name" value="Peptidase_S1_PA_chymotrypsin"/>
</dbReference>
<dbReference type="InterPro" id="IPR001316">
    <property type="entry name" value="Pept_S1A_streptogrisin"/>
</dbReference>
<dbReference type="Proteomes" id="UP000578091">
    <property type="component" value="Unassembled WGS sequence"/>
</dbReference>
<evidence type="ECO:0000313" key="14">
    <source>
        <dbReference type="Proteomes" id="UP000578091"/>
    </source>
</evidence>
<evidence type="ECO:0000256" key="5">
    <source>
        <dbReference type="ARBA" id="ARBA00022825"/>
    </source>
</evidence>
<evidence type="ECO:0000256" key="2">
    <source>
        <dbReference type="ARBA" id="ARBA00022670"/>
    </source>
</evidence>
<evidence type="ECO:0000259" key="12">
    <source>
        <dbReference type="Pfam" id="PF02983"/>
    </source>
</evidence>
<evidence type="ECO:0000259" key="11">
    <source>
        <dbReference type="Pfam" id="PF00089"/>
    </source>
</evidence>
<evidence type="ECO:0000256" key="8">
    <source>
        <dbReference type="PIRSR" id="PIRSR001134-1"/>
    </source>
</evidence>
<evidence type="ECO:0000256" key="9">
    <source>
        <dbReference type="PIRSR" id="PIRSR001134-2"/>
    </source>
</evidence>
<evidence type="ECO:0000256" key="6">
    <source>
        <dbReference type="ARBA" id="ARBA00023145"/>
    </source>
</evidence>
<dbReference type="GO" id="GO:0006508">
    <property type="term" value="P:proteolysis"/>
    <property type="evidence" value="ECO:0007669"/>
    <property type="project" value="UniProtKB-KW"/>
</dbReference>
<sequence length="399" mass="42130">MIKFISKVRHVCTSVALATAMLAGSVFAADIDPTLKAALERDLGLTGPQLAQYLRAERMAARYQETSQRQLGRHFAGSWIERKADGSHSFVVGTTMASAKVPAGVEVRHQRHSLAELSSAKGQLDQVLAQGGKTPKGVYGWYVDLPSNSVVVSIGHGGEEAAIDFVAASGLDVETVRFETADEQPRLHIDVLGGYGILRAPGDGYLYACSVGFSVTQSGNPGFATAGHCGDTGEVVYYEPSQWTLGVRLGSYAASNFPSPGQSGPDYAWVRLDSGHTPRPVVEGYTSSDVTVRGNTEAAVGAAVCRSGRTTQWRCGTIEAKNQTVNYVSGETVLNLTRTTACSEGGDSGGSFITGGGQAQGVLSGGSGDCRRAVRRSRSFFQPLNPILQAYNLTLLTSP</sequence>
<dbReference type="GO" id="GO:0005576">
    <property type="term" value="C:extracellular region"/>
    <property type="evidence" value="ECO:0007669"/>
    <property type="project" value="InterPro"/>
</dbReference>
<dbReference type="Pfam" id="PF00089">
    <property type="entry name" value="Trypsin"/>
    <property type="match status" value="1"/>
</dbReference>
<dbReference type="CDD" id="cd21112">
    <property type="entry name" value="alphaLP-like"/>
    <property type="match status" value="1"/>
</dbReference>
<accession>A0A853JCL7</accession>
<keyword evidence="6" id="KW-0865">Zymogen</keyword>
<evidence type="ECO:0000256" key="3">
    <source>
        <dbReference type="ARBA" id="ARBA00022729"/>
    </source>
</evidence>
<proteinExistence type="inferred from homology"/>
<feature type="active site" description="Charge relay system" evidence="8">
    <location>
        <position position="228"/>
    </location>
</feature>
<evidence type="ECO:0000256" key="1">
    <source>
        <dbReference type="ARBA" id="ARBA00007664"/>
    </source>
</evidence>
<dbReference type="PRINTS" id="PR00861">
    <property type="entry name" value="ALYTICPTASE"/>
</dbReference>
<feature type="disulfide bond" evidence="9">
    <location>
        <begin position="342"/>
        <end position="370"/>
    </location>
</feature>
<comment type="similarity">
    <text evidence="1">Belongs to the peptidase S1 family.</text>
</comment>
<feature type="active site" description="Charge relay system" evidence="8">
    <location>
        <position position="266"/>
    </location>
</feature>
<evidence type="ECO:0000256" key="4">
    <source>
        <dbReference type="ARBA" id="ARBA00022801"/>
    </source>
</evidence>
<keyword evidence="14" id="KW-1185">Reference proteome</keyword>
<dbReference type="InterPro" id="IPR035070">
    <property type="entry name" value="Streptogrisin_prodomain"/>
</dbReference>
<feature type="active site" description="Charge relay system" evidence="8">
    <location>
        <position position="348"/>
    </location>
</feature>
<dbReference type="GO" id="GO:0004252">
    <property type="term" value="F:serine-type endopeptidase activity"/>
    <property type="evidence" value="ECO:0007669"/>
    <property type="project" value="InterPro"/>
</dbReference>
<reference evidence="13 14" key="1">
    <citation type="submission" date="2020-07" db="EMBL/GenBank/DDBJ databases">
        <title>Luteimonas sp. SJ-92.</title>
        <authorList>
            <person name="Huang X.-X."/>
            <person name="Xu L."/>
            <person name="Sun J.-Q."/>
        </authorList>
    </citation>
    <scope>NUCLEOTIDE SEQUENCE [LARGE SCALE GENOMIC DNA]</scope>
    <source>
        <strain evidence="13 14">SJ-92</strain>
    </source>
</reference>
<dbReference type="Gene3D" id="3.30.300.50">
    <property type="match status" value="2"/>
</dbReference>
<feature type="signal peptide" evidence="10">
    <location>
        <begin position="1"/>
        <end position="28"/>
    </location>
</feature>
<name>A0A853JCL7_9GAMM</name>
<keyword evidence="3 10" id="KW-0732">Signal</keyword>
<keyword evidence="5" id="KW-0720">Serine protease</keyword>
<evidence type="ECO:0000313" key="13">
    <source>
        <dbReference type="EMBL" id="NZA26494.1"/>
    </source>
</evidence>
<dbReference type="SUPFAM" id="SSF50494">
    <property type="entry name" value="Trypsin-like serine proteases"/>
    <property type="match status" value="1"/>
</dbReference>
<dbReference type="InterPro" id="IPR037295">
    <property type="entry name" value="Alpha-lytic_protease_prodomain"/>
</dbReference>
<feature type="disulfide bond" evidence="9">
    <location>
        <begin position="305"/>
        <end position="315"/>
    </location>
</feature>
<keyword evidence="7 9" id="KW-1015">Disulfide bond</keyword>
<organism evidence="13 14">
    <name type="scientific">Luteimonas salinisoli</name>
    <dbReference type="NCBI Taxonomy" id="2752307"/>
    <lineage>
        <taxon>Bacteria</taxon>
        <taxon>Pseudomonadati</taxon>
        <taxon>Pseudomonadota</taxon>
        <taxon>Gammaproteobacteria</taxon>
        <taxon>Lysobacterales</taxon>
        <taxon>Lysobacteraceae</taxon>
        <taxon>Luteimonas</taxon>
    </lineage>
</organism>
<keyword evidence="2" id="KW-0645">Protease</keyword>
<dbReference type="SUPFAM" id="SSF54806">
    <property type="entry name" value="Alpha-lytic protease prodomain"/>
    <property type="match status" value="2"/>
</dbReference>